<dbReference type="EnsemblPlants" id="TraesCS7A02G196800.1">
    <property type="protein sequence ID" value="TraesCS7A02G196800.1.cds1"/>
    <property type="gene ID" value="TraesCS7A02G196800"/>
</dbReference>
<name>A0A3B6RG84_WHEAT</name>
<protein>
    <submittedName>
        <fullName evidence="3">Uncharacterized protein</fullName>
    </submittedName>
</protein>
<dbReference type="Gramene" id="TraesCS7A03G0457200.1">
    <property type="protein sequence ID" value="TraesCS7A03G0457200.1.CDS1"/>
    <property type="gene ID" value="TraesCS7A03G0457200"/>
</dbReference>
<dbReference type="Proteomes" id="UP000019116">
    <property type="component" value="Chromosome 7A"/>
</dbReference>
<feature type="region of interest" description="Disordered" evidence="1">
    <location>
        <begin position="61"/>
        <end position="128"/>
    </location>
</feature>
<reference evidence="3" key="2">
    <citation type="submission" date="2018-10" db="UniProtKB">
        <authorList>
            <consortium name="EnsemblPlants"/>
        </authorList>
    </citation>
    <scope>IDENTIFICATION</scope>
</reference>
<dbReference type="Gramene" id="TraesNOR7A03G03912910.1">
    <property type="protein sequence ID" value="TraesNOR7A03G03912910.1.CDS1"/>
    <property type="gene ID" value="TraesNOR7A03G03912910"/>
</dbReference>
<organism evidence="3">
    <name type="scientific">Triticum aestivum</name>
    <name type="common">Wheat</name>
    <dbReference type="NCBI Taxonomy" id="4565"/>
    <lineage>
        <taxon>Eukaryota</taxon>
        <taxon>Viridiplantae</taxon>
        <taxon>Streptophyta</taxon>
        <taxon>Embryophyta</taxon>
        <taxon>Tracheophyta</taxon>
        <taxon>Spermatophyta</taxon>
        <taxon>Magnoliopsida</taxon>
        <taxon>Liliopsida</taxon>
        <taxon>Poales</taxon>
        <taxon>Poaceae</taxon>
        <taxon>BOP clade</taxon>
        <taxon>Pooideae</taxon>
        <taxon>Triticodae</taxon>
        <taxon>Triticeae</taxon>
        <taxon>Triticinae</taxon>
        <taxon>Triticum</taxon>
    </lineage>
</organism>
<keyword evidence="2" id="KW-0732">Signal</keyword>
<evidence type="ECO:0000256" key="2">
    <source>
        <dbReference type="SAM" id="SignalP"/>
    </source>
</evidence>
<accession>A0A3B6RG84</accession>
<feature type="chain" id="PRO_5043179940" evidence="2">
    <location>
        <begin position="24"/>
        <end position="151"/>
    </location>
</feature>
<evidence type="ECO:0000256" key="1">
    <source>
        <dbReference type="SAM" id="MobiDB-lite"/>
    </source>
</evidence>
<evidence type="ECO:0000313" key="3">
    <source>
        <dbReference type="EnsemblPlants" id="TraesCS7A02G196800.1.cds1"/>
    </source>
</evidence>
<sequence length="151" mass="16365">MSGSTNAWGGPMLGPLELLGAAACLISVSQQSPARTEQPAPSPPCVVPWLVRWRSSAQTLASSSPQLRLGQSPEQANRQARKAAASPAKLGGMALAAPRRRRGVSRRAAPPPLSDRYLSRPTSSPAHGRLLRAPRRSFAWVWTARREEWIR</sequence>
<reference evidence="3" key="1">
    <citation type="submission" date="2018-08" db="EMBL/GenBank/DDBJ databases">
        <authorList>
            <person name="Rossello M."/>
        </authorList>
    </citation>
    <scope>NUCLEOTIDE SEQUENCE [LARGE SCALE GENOMIC DNA]</scope>
    <source>
        <strain evidence="3">cv. Chinese Spring</strain>
    </source>
</reference>
<proteinExistence type="predicted"/>
<dbReference type="AlphaFoldDB" id="A0A3B6RG84"/>
<dbReference type="Gramene" id="TraesCS7A02G196800.1">
    <property type="protein sequence ID" value="TraesCS7A02G196800.1.cds1"/>
    <property type="gene ID" value="TraesCS7A02G196800"/>
</dbReference>
<evidence type="ECO:0000313" key="4">
    <source>
        <dbReference type="Proteomes" id="UP000019116"/>
    </source>
</evidence>
<dbReference type="OMA" id="WVWTARR"/>
<feature type="signal peptide" evidence="2">
    <location>
        <begin position="1"/>
        <end position="23"/>
    </location>
</feature>
<keyword evidence="4" id="KW-1185">Reference proteome</keyword>